<feature type="compositionally biased region" description="Acidic residues" evidence="1">
    <location>
        <begin position="233"/>
        <end position="248"/>
    </location>
</feature>
<feature type="region of interest" description="Disordered" evidence="1">
    <location>
        <begin position="233"/>
        <end position="265"/>
    </location>
</feature>
<protein>
    <submittedName>
        <fullName evidence="3">Uncharacterized protein</fullName>
    </submittedName>
</protein>
<evidence type="ECO:0000313" key="4">
    <source>
        <dbReference type="Proteomes" id="UP000799428"/>
    </source>
</evidence>
<feature type="non-terminal residue" evidence="3">
    <location>
        <position position="265"/>
    </location>
</feature>
<feature type="compositionally biased region" description="Polar residues" evidence="1">
    <location>
        <begin position="65"/>
        <end position="74"/>
    </location>
</feature>
<keyword evidence="2" id="KW-0812">Transmembrane</keyword>
<sequence>MIRNYKDCQGEEMMLLLGAPPEHTILLSMAMILLTVAIEIIVHKSMDFVNTKGLSVIDESYDVENPSSDTNTTGPKARKSHTSNPSPTTRINRLTMATLLFMPLCVAFGFRLAGSSKVWVSQDCKQYVHVNWGVVFIINFVPFITASSAWLRSLIDCTLIRGRALQYPSETDGFGWPPALPFYATFYVIRIMMKALVRVLSGSKFDTPETELIEGRPETNFELSGEETELLNDIDGAEDDHEEFEDPPTYDSSWDSGRHEEGPIV</sequence>
<dbReference type="EMBL" id="MU005774">
    <property type="protein sequence ID" value="KAF2707316.1"/>
    <property type="molecule type" value="Genomic_DNA"/>
</dbReference>
<dbReference type="Proteomes" id="UP000799428">
    <property type="component" value="Unassembled WGS sequence"/>
</dbReference>
<evidence type="ECO:0000256" key="2">
    <source>
        <dbReference type="SAM" id="Phobius"/>
    </source>
</evidence>
<keyword evidence="2" id="KW-1133">Transmembrane helix</keyword>
<reference evidence="3" key="1">
    <citation type="journal article" date="2020" name="Stud. Mycol.">
        <title>101 Dothideomycetes genomes: a test case for predicting lifestyles and emergence of pathogens.</title>
        <authorList>
            <person name="Haridas S."/>
            <person name="Albert R."/>
            <person name="Binder M."/>
            <person name="Bloem J."/>
            <person name="Labutti K."/>
            <person name="Salamov A."/>
            <person name="Andreopoulos B."/>
            <person name="Baker S."/>
            <person name="Barry K."/>
            <person name="Bills G."/>
            <person name="Bluhm B."/>
            <person name="Cannon C."/>
            <person name="Castanera R."/>
            <person name="Culley D."/>
            <person name="Daum C."/>
            <person name="Ezra D."/>
            <person name="Gonzalez J."/>
            <person name="Henrissat B."/>
            <person name="Kuo A."/>
            <person name="Liang C."/>
            <person name="Lipzen A."/>
            <person name="Lutzoni F."/>
            <person name="Magnuson J."/>
            <person name="Mondo S."/>
            <person name="Nolan M."/>
            <person name="Ohm R."/>
            <person name="Pangilinan J."/>
            <person name="Park H.-J."/>
            <person name="Ramirez L."/>
            <person name="Alfaro M."/>
            <person name="Sun H."/>
            <person name="Tritt A."/>
            <person name="Yoshinaga Y."/>
            <person name="Zwiers L.-H."/>
            <person name="Turgeon B."/>
            <person name="Goodwin S."/>
            <person name="Spatafora J."/>
            <person name="Crous P."/>
            <person name="Grigoriev I."/>
        </authorList>
    </citation>
    <scope>NUCLEOTIDE SEQUENCE</scope>
    <source>
        <strain evidence="3">CBS 279.74</strain>
    </source>
</reference>
<organism evidence="3 4">
    <name type="scientific">Pleomassaria siparia CBS 279.74</name>
    <dbReference type="NCBI Taxonomy" id="1314801"/>
    <lineage>
        <taxon>Eukaryota</taxon>
        <taxon>Fungi</taxon>
        <taxon>Dikarya</taxon>
        <taxon>Ascomycota</taxon>
        <taxon>Pezizomycotina</taxon>
        <taxon>Dothideomycetes</taxon>
        <taxon>Pleosporomycetidae</taxon>
        <taxon>Pleosporales</taxon>
        <taxon>Pleomassariaceae</taxon>
        <taxon>Pleomassaria</taxon>
    </lineage>
</organism>
<feature type="compositionally biased region" description="Basic and acidic residues" evidence="1">
    <location>
        <begin position="256"/>
        <end position="265"/>
    </location>
</feature>
<gene>
    <name evidence="3" type="ORF">K504DRAFT_458749</name>
</gene>
<accession>A0A6G1K372</accession>
<feature type="transmembrane region" description="Helical" evidence="2">
    <location>
        <begin position="94"/>
        <end position="112"/>
    </location>
</feature>
<evidence type="ECO:0000313" key="3">
    <source>
        <dbReference type="EMBL" id="KAF2707316.1"/>
    </source>
</evidence>
<evidence type="ECO:0000256" key="1">
    <source>
        <dbReference type="SAM" id="MobiDB-lite"/>
    </source>
</evidence>
<feature type="transmembrane region" description="Helical" evidence="2">
    <location>
        <begin position="132"/>
        <end position="151"/>
    </location>
</feature>
<dbReference type="AlphaFoldDB" id="A0A6G1K372"/>
<name>A0A6G1K372_9PLEO</name>
<dbReference type="OrthoDB" id="3800531at2759"/>
<keyword evidence="4" id="KW-1185">Reference proteome</keyword>
<keyword evidence="2" id="KW-0472">Membrane</keyword>
<feature type="transmembrane region" description="Helical" evidence="2">
    <location>
        <begin position="23"/>
        <end position="42"/>
    </location>
</feature>
<feature type="region of interest" description="Disordered" evidence="1">
    <location>
        <begin position="64"/>
        <end position="88"/>
    </location>
</feature>
<proteinExistence type="predicted"/>